<evidence type="ECO:0000256" key="1">
    <source>
        <dbReference type="ARBA" id="ARBA00001946"/>
    </source>
</evidence>
<feature type="region of interest" description="Disordered" evidence="3">
    <location>
        <begin position="1"/>
        <end position="20"/>
    </location>
</feature>
<evidence type="ECO:0000256" key="2">
    <source>
        <dbReference type="ARBA" id="ARBA00022801"/>
    </source>
</evidence>
<dbReference type="RefSeq" id="WP_377932431.1">
    <property type="nucleotide sequence ID" value="NZ_JBHUEA010000004.1"/>
</dbReference>
<dbReference type="Proteomes" id="UP001597347">
    <property type="component" value="Unassembled WGS sequence"/>
</dbReference>
<evidence type="ECO:0000256" key="3">
    <source>
        <dbReference type="SAM" id="MobiDB-lite"/>
    </source>
</evidence>
<keyword evidence="2" id="KW-0378">Hydrolase</keyword>
<comment type="caution">
    <text evidence="5">The sequence shown here is derived from an EMBL/GenBank/DDBJ whole genome shotgun (WGS) entry which is preliminary data.</text>
</comment>
<dbReference type="InterPro" id="IPR015797">
    <property type="entry name" value="NUDIX_hydrolase-like_dom_sf"/>
</dbReference>
<dbReference type="Gene3D" id="3.90.79.10">
    <property type="entry name" value="Nucleoside Triphosphate Pyrophosphohydrolase"/>
    <property type="match status" value="1"/>
</dbReference>
<feature type="domain" description="Nudix hydrolase" evidence="4">
    <location>
        <begin position="33"/>
        <end position="160"/>
    </location>
</feature>
<dbReference type="PANTHER" id="PTHR43046">
    <property type="entry name" value="GDP-MANNOSE MANNOSYL HYDROLASE"/>
    <property type="match status" value="1"/>
</dbReference>
<proteinExistence type="predicted"/>
<evidence type="ECO:0000259" key="4">
    <source>
        <dbReference type="PROSITE" id="PS51462"/>
    </source>
</evidence>
<organism evidence="5 6">
    <name type="scientific">Amnibacterium endophyticum</name>
    <dbReference type="NCBI Taxonomy" id="2109337"/>
    <lineage>
        <taxon>Bacteria</taxon>
        <taxon>Bacillati</taxon>
        <taxon>Actinomycetota</taxon>
        <taxon>Actinomycetes</taxon>
        <taxon>Micrococcales</taxon>
        <taxon>Microbacteriaceae</taxon>
        <taxon>Amnibacterium</taxon>
    </lineage>
</organism>
<name>A0ABW4LB56_9MICO</name>
<dbReference type="InterPro" id="IPR000086">
    <property type="entry name" value="NUDIX_hydrolase_dom"/>
</dbReference>
<accession>A0ABW4LB56</accession>
<reference evidence="6" key="1">
    <citation type="journal article" date="2019" name="Int. J. Syst. Evol. Microbiol.">
        <title>The Global Catalogue of Microorganisms (GCM) 10K type strain sequencing project: providing services to taxonomists for standard genome sequencing and annotation.</title>
        <authorList>
            <consortium name="The Broad Institute Genomics Platform"/>
            <consortium name="The Broad Institute Genome Sequencing Center for Infectious Disease"/>
            <person name="Wu L."/>
            <person name="Ma J."/>
        </authorList>
    </citation>
    <scope>NUCLEOTIDE SEQUENCE [LARGE SCALE GENOMIC DNA]</scope>
    <source>
        <strain evidence="6">CGMCC 1.12471</strain>
    </source>
</reference>
<comment type="cofactor">
    <cofactor evidence="1">
        <name>Mg(2+)</name>
        <dbReference type="ChEBI" id="CHEBI:18420"/>
    </cofactor>
</comment>
<evidence type="ECO:0000313" key="6">
    <source>
        <dbReference type="Proteomes" id="UP001597347"/>
    </source>
</evidence>
<dbReference type="PROSITE" id="PS51462">
    <property type="entry name" value="NUDIX"/>
    <property type="match status" value="1"/>
</dbReference>
<keyword evidence="6" id="KW-1185">Reference proteome</keyword>
<protein>
    <submittedName>
        <fullName evidence="5">NUDIX domain-containing protein</fullName>
    </submittedName>
</protein>
<evidence type="ECO:0000313" key="5">
    <source>
        <dbReference type="EMBL" id="MFD1720786.1"/>
    </source>
</evidence>
<sequence length="303" mass="31223">MTESASVPPGPPPGPRDPADGWVDLPGGRRFWGRNGAAGLLAVTPAGEVLLQHRVGWSHFGGTWGLPGGARHAGEGPVEGAFREAHEETAIDVAALRPRFAALLDLGAWSYTTVVAAVPGALPVAVSDPESTGLEWVPADLVAQRALHPGLEASWPQLRAEAAAPDHVLVVDAANVVGSRPDGWWRDRTGAASRLLAGLAVLDAVGLAVDEPAADGLLPVVRRWPAVVAVLEGEARAAGDVDGVEVVRAERDGDGAVVEQVQRLVADDRATTVVTADRGLGARVEAAGGRLMRPGALLALLDG</sequence>
<dbReference type="EMBL" id="JBHUEA010000004">
    <property type="protein sequence ID" value="MFD1720786.1"/>
    <property type="molecule type" value="Genomic_DNA"/>
</dbReference>
<dbReference type="SUPFAM" id="SSF55811">
    <property type="entry name" value="Nudix"/>
    <property type="match status" value="1"/>
</dbReference>
<dbReference type="Pfam" id="PF00293">
    <property type="entry name" value="NUDIX"/>
    <property type="match status" value="1"/>
</dbReference>
<dbReference type="PANTHER" id="PTHR43046:SF2">
    <property type="entry name" value="8-OXO-DGTP DIPHOSPHATASE-RELATED"/>
    <property type="match status" value="1"/>
</dbReference>
<gene>
    <name evidence="5" type="ORF">ACFSBI_04430</name>
</gene>